<dbReference type="RefSeq" id="WP_194847650.1">
    <property type="nucleotide sequence ID" value="NZ_JAAEJV010000019.1"/>
</dbReference>
<feature type="region of interest" description="Disordered" evidence="1">
    <location>
        <begin position="1"/>
        <end position="33"/>
    </location>
</feature>
<reference evidence="2 3" key="1">
    <citation type="submission" date="2020-01" db="EMBL/GenBank/DDBJ databases">
        <title>Draft genome sequence of Cand. Neptunochlamydia vexilliferae K9.</title>
        <authorList>
            <person name="Schulz F."/>
            <person name="Koestlbacher S."/>
            <person name="Wascher F."/>
            <person name="Pizzetti I."/>
            <person name="Horn M."/>
        </authorList>
    </citation>
    <scope>NUCLEOTIDE SEQUENCE [LARGE SCALE GENOMIC DNA]</scope>
    <source>
        <strain evidence="2 3">K9</strain>
    </source>
</reference>
<keyword evidence="3" id="KW-1185">Reference proteome</keyword>
<gene>
    <name evidence="2" type="ORF">NEPTK9_000854</name>
</gene>
<organism evidence="2 3">
    <name type="scientific">Candidatus Neptunichlamydia vexilliferae</name>
    <dbReference type="NCBI Taxonomy" id="1651774"/>
    <lineage>
        <taxon>Bacteria</taxon>
        <taxon>Pseudomonadati</taxon>
        <taxon>Chlamydiota</taxon>
        <taxon>Chlamydiia</taxon>
        <taxon>Parachlamydiales</taxon>
        <taxon>Simkaniaceae</taxon>
        <taxon>Candidatus Neptunichlamydia</taxon>
    </lineage>
</organism>
<feature type="compositionally biased region" description="Polar residues" evidence="1">
    <location>
        <begin position="17"/>
        <end position="31"/>
    </location>
</feature>
<name>A0ABS0AYZ7_9BACT</name>
<evidence type="ECO:0000256" key="1">
    <source>
        <dbReference type="SAM" id="MobiDB-lite"/>
    </source>
</evidence>
<evidence type="ECO:0000313" key="2">
    <source>
        <dbReference type="EMBL" id="MBF5059344.1"/>
    </source>
</evidence>
<proteinExistence type="predicted"/>
<comment type="caution">
    <text evidence="2">The sequence shown here is derived from an EMBL/GenBank/DDBJ whole genome shotgun (WGS) entry which is preliminary data.</text>
</comment>
<sequence>MGGVSGPGGVDPSKGKPTNQGDMPKQVQTGLEKSYTAKKAPGFAKWLNLWFPGGVTPEMVSAFERNVMTMISASLKRSKAQHKRIEEEIKRRINKG</sequence>
<evidence type="ECO:0000313" key="3">
    <source>
        <dbReference type="Proteomes" id="UP001194714"/>
    </source>
</evidence>
<protein>
    <submittedName>
        <fullName evidence="2">Uncharacterized protein</fullName>
    </submittedName>
</protein>
<dbReference type="EMBL" id="JAAEJV010000019">
    <property type="protein sequence ID" value="MBF5059344.1"/>
    <property type="molecule type" value="Genomic_DNA"/>
</dbReference>
<dbReference type="Proteomes" id="UP001194714">
    <property type="component" value="Unassembled WGS sequence"/>
</dbReference>
<accession>A0ABS0AYZ7</accession>